<gene>
    <name evidence="3" type="ORF">GCM10023351_07770</name>
</gene>
<dbReference type="Proteomes" id="UP001501645">
    <property type="component" value="Unassembled WGS sequence"/>
</dbReference>
<dbReference type="PANTHER" id="PTHR43798:SF31">
    <property type="entry name" value="AB HYDROLASE SUPERFAMILY PROTEIN YCLE"/>
    <property type="match status" value="1"/>
</dbReference>
<organism evidence="3 4">
    <name type="scientific">Microbacterium gilvum</name>
    <dbReference type="NCBI Taxonomy" id="1336204"/>
    <lineage>
        <taxon>Bacteria</taxon>
        <taxon>Bacillati</taxon>
        <taxon>Actinomycetota</taxon>
        <taxon>Actinomycetes</taxon>
        <taxon>Micrococcales</taxon>
        <taxon>Microbacteriaceae</taxon>
        <taxon>Microbacterium</taxon>
    </lineage>
</organism>
<sequence length="284" mass="31314">MYSCYFQRMVNLDRRLDRSNAVIAFSDSGGDGVPVVLTHGAGVDHTMFDVQAADLVRDGLRVVVWDLRGHGQSTLADGVRFVARDALEDLDALLWECEIERAVLVGHSLGGNLVQAFSRAHADRVRGMIILDSTWNTGPLSSLERMALRIAAPALSLVPARRLPALMARASAVKPETVARAERLFARMPKSRFLDVWKATASFVEPDPRHRTEVPFALIRGADDRTGNIATSMPRWAALENVAEHVVPGAGHIVTWDAPAQTAHALREILENWRSADGREERRS</sequence>
<dbReference type="PANTHER" id="PTHR43798">
    <property type="entry name" value="MONOACYLGLYCEROL LIPASE"/>
    <property type="match status" value="1"/>
</dbReference>
<evidence type="ECO:0000313" key="3">
    <source>
        <dbReference type="EMBL" id="GAA4766871.1"/>
    </source>
</evidence>
<evidence type="ECO:0000259" key="2">
    <source>
        <dbReference type="Pfam" id="PF00561"/>
    </source>
</evidence>
<dbReference type="InterPro" id="IPR029058">
    <property type="entry name" value="AB_hydrolase_fold"/>
</dbReference>
<dbReference type="PRINTS" id="PR00111">
    <property type="entry name" value="ABHYDROLASE"/>
</dbReference>
<dbReference type="Gene3D" id="3.40.50.1820">
    <property type="entry name" value="alpha/beta hydrolase"/>
    <property type="match status" value="1"/>
</dbReference>
<proteinExistence type="predicted"/>
<evidence type="ECO:0000313" key="4">
    <source>
        <dbReference type="Proteomes" id="UP001501645"/>
    </source>
</evidence>
<keyword evidence="1 3" id="KW-0378">Hydrolase</keyword>
<dbReference type="SUPFAM" id="SSF53474">
    <property type="entry name" value="alpha/beta-Hydrolases"/>
    <property type="match status" value="1"/>
</dbReference>
<name>A0ABP8ZUZ0_9MICO</name>
<dbReference type="InterPro" id="IPR000073">
    <property type="entry name" value="AB_hydrolase_1"/>
</dbReference>
<dbReference type="Pfam" id="PF00561">
    <property type="entry name" value="Abhydrolase_1"/>
    <property type="match status" value="1"/>
</dbReference>
<accession>A0ABP8ZUZ0</accession>
<dbReference type="InterPro" id="IPR050266">
    <property type="entry name" value="AB_hydrolase_sf"/>
</dbReference>
<protein>
    <submittedName>
        <fullName evidence="3">Alpha/beta hydrolase</fullName>
    </submittedName>
</protein>
<dbReference type="EMBL" id="BAABKO010000001">
    <property type="protein sequence ID" value="GAA4766871.1"/>
    <property type="molecule type" value="Genomic_DNA"/>
</dbReference>
<keyword evidence="4" id="KW-1185">Reference proteome</keyword>
<reference evidence="4" key="1">
    <citation type="journal article" date="2019" name="Int. J. Syst. Evol. Microbiol.">
        <title>The Global Catalogue of Microorganisms (GCM) 10K type strain sequencing project: providing services to taxonomists for standard genome sequencing and annotation.</title>
        <authorList>
            <consortium name="The Broad Institute Genomics Platform"/>
            <consortium name="The Broad Institute Genome Sequencing Center for Infectious Disease"/>
            <person name="Wu L."/>
            <person name="Ma J."/>
        </authorList>
    </citation>
    <scope>NUCLEOTIDE SEQUENCE [LARGE SCALE GENOMIC DNA]</scope>
    <source>
        <strain evidence="4">JCM 18537</strain>
    </source>
</reference>
<feature type="domain" description="AB hydrolase-1" evidence="2">
    <location>
        <begin position="34"/>
        <end position="259"/>
    </location>
</feature>
<evidence type="ECO:0000256" key="1">
    <source>
        <dbReference type="ARBA" id="ARBA00022801"/>
    </source>
</evidence>
<comment type="caution">
    <text evidence="3">The sequence shown here is derived from an EMBL/GenBank/DDBJ whole genome shotgun (WGS) entry which is preliminary data.</text>
</comment>
<dbReference type="GO" id="GO:0016787">
    <property type="term" value="F:hydrolase activity"/>
    <property type="evidence" value="ECO:0007669"/>
    <property type="project" value="UniProtKB-KW"/>
</dbReference>